<comment type="caution">
    <text evidence="2">The sequence shown here is derived from an EMBL/GenBank/DDBJ whole genome shotgun (WGS) entry which is preliminary data.</text>
</comment>
<dbReference type="EMBL" id="JASWJB010000259">
    <property type="protein sequence ID" value="KAK2592566.1"/>
    <property type="molecule type" value="Genomic_DNA"/>
</dbReference>
<feature type="region of interest" description="Disordered" evidence="1">
    <location>
        <begin position="150"/>
        <end position="179"/>
    </location>
</feature>
<dbReference type="Proteomes" id="UP001251528">
    <property type="component" value="Unassembled WGS sequence"/>
</dbReference>
<organism evidence="2 3">
    <name type="scientific">Conoideocrella luteorostrata</name>
    <dbReference type="NCBI Taxonomy" id="1105319"/>
    <lineage>
        <taxon>Eukaryota</taxon>
        <taxon>Fungi</taxon>
        <taxon>Dikarya</taxon>
        <taxon>Ascomycota</taxon>
        <taxon>Pezizomycotina</taxon>
        <taxon>Sordariomycetes</taxon>
        <taxon>Hypocreomycetidae</taxon>
        <taxon>Hypocreales</taxon>
        <taxon>Clavicipitaceae</taxon>
        <taxon>Conoideocrella</taxon>
    </lineage>
</organism>
<feature type="compositionally biased region" description="Low complexity" evidence="1">
    <location>
        <begin position="331"/>
        <end position="344"/>
    </location>
</feature>
<dbReference type="AlphaFoldDB" id="A0AAJ0CKT5"/>
<feature type="compositionally biased region" description="Low complexity" evidence="1">
    <location>
        <begin position="161"/>
        <end position="177"/>
    </location>
</feature>
<sequence length="353" mass="38883">MINDCITGLDVCHEKKSHDGHDHFGRPNRKLNVDRDACGDMPRVQHETGHESCLSHNSEQQSTHAIPTIIVSETEPAQAQDGAEDLRKVLGLNDATQTDFENFRNIHINLATINSSDTTIACPRPVKPMTTENCSTMIDEWDSSIAAQPRLKPMPQGDLGSTANEAESSTASSPPSSWEVPEAMLRINYFTTERPFSAPNLRCDPPPPFNNDMVPAVRPSDDRGISERDASSHVEEDSFEMESSSSFAEEEDPCEGREELSRGGEMEDPFIGVLLHVEEEVTDDITSSFHEDGTGYSVFGRLLLCNEEVADWTSFPPEEDEISNLLTTGEAAPQNQPAVQPPMQDGWENSPTG</sequence>
<proteinExistence type="predicted"/>
<evidence type="ECO:0000313" key="2">
    <source>
        <dbReference type="EMBL" id="KAK2592566.1"/>
    </source>
</evidence>
<feature type="region of interest" description="Disordered" evidence="1">
    <location>
        <begin position="314"/>
        <end position="353"/>
    </location>
</feature>
<feature type="region of interest" description="Disordered" evidence="1">
    <location>
        <begin position="213"/>
        <end position="263"/>
    </location>
</feature>
<name>A0AAJ0CKT5_9HYPO</name>
<accession>A0AAJ0CKT5</accession>
<evidence type="ECO:0000313" key="3">
    <source>
        <dbReference type="Proteomes" id="UP001251528"/>
    </source>
</evidence>
<evidence type="ECO:0000256" key="1">
    <source>
        <dbReference type="SAM" id="MobiDB-lite"/>
    </source>
</evidence>
<gene>
    <name evidence="2" type="ORF">QQS21_009746</name>
</gene>
<feature type="compositionally biased region" description="Basic and acidic residues" evidence="1">
    <location>
        <begin position="254"/>
        <end position="263"/>
    </location>
</feature>
<protein>
    <submittedName>
        <fullName evidence="2">Uncharacterized protein</fullName>
    </submittedName>
</protein>
<reference evidence="2" key="1">
    <citation type="submission" date="2023-06" db="EMBL/GenBank/DDBJ databases">
        <title>Conoideocrella luteorostrata (Hypocreales: Clavicipitaceae), a potential biocontrol fungus for elongate hemlock scale in United States Christmas tree production areas.</title>
        <authorList>
            <person name="Barrett H."/>
            <person name="Lovett B."/>
            <person name="Macias A.M."/>
            <person name="Stajich J.E."/>
            <person name="Kasson M.T."/>
        </authorList>
    </citation>
    <scope>NUCLEOTIDE SEQUENCE</scope>
    <source>
        <strain evidence="2">ARSEF 14590</strain>
    </source>
</reference>
<feature type="compositionally biased region" description="Basic and acidic residues" evidence="1">
    <location>
        <begin position="219"/>
        <end position="236"/>
    </location>
</feature>
<keyword evidence="3" id="KW-1185">Reference proteome</keyword>